<dbReference type="HOGENOM" id="CLU_891480_0_0_1"/>
<dbReference type="STRING" id="1442369.A0A0D2G6X4"/>
<evidence type="ECO:0000256" key="1">
    <source>
        <dbReference type="SAM" id="MobiDB-lite"/>
    </source>
</evidence>
<proteinExistence type="predicted"/>
<dbReference type="VEuPathDB" id="FungiDB:Z518_01806"/>
<evidence type="ECO:0000313" key="2">
    <source>
        <dbReference type="EMBL" id="KIX10722.1"/>
    </source>
</evidence>
<dbReference type="Proteomes" id="UP000053617">
    <property type="component" value="Unassembled WGS sequence"/>
</dbReference>
<feature type="region of interest" description="Disordered" evidence="1">
    <location>
        <begin position="1"/>
        <end position="82"/>
    </location>
</feature>
<dbReference type="AlphaFoldDB" id="A0A0D2G6X4"/>
<name>A0A0D2G6X4_9EURO</name>
<accession>A0A0D2G6X4</accession>
<sequence>MPEQSTSKKRGRPSKYNSKEEKAQADVRRKREKRQRQAAERRTRQNHQVDHQEIPSRPWSLPSTLGHEHPFTTTTLLPSTSLPPVPENDCELHDDLELSSHLPPPTPVLEETGTLYHDITRSTSSPLPSPVGSILDHETIVIESARESGGDLDRVEHIARRLTDDLIECRGCCAHCHTLKEEEHRAQFEQHVSLAQYLDSITNRCPDILGTARIATRQDDLAHQVDAETRREIFSGRTSSEPPPHLCLEADERVSGSAGVHFDIDSVTGFPSNLAVAKAGIRWHPTQMPISDLRSSLHLDLRPCAVRFTKFRTTLSVV</sequence>
<protein>
    <submittedName>
        <fullName evidence="2">Uncharacterized protein</fullName>
    </submittedName>
</protein>
<dbReference type="GeneID" id="25289877"/>
<evidence type="ECO:0000313" key="3">
    <source>
        <dbReference type="Proteomes" id="UP000053617"/>
    </source>
</evidence>
<feature type="compositionally biased region" description="Basic and acidic residues" evidence="1">
    <location>
        <begin position="17"/>
        <end position="54"/>
    </location>
</feature>
<reference evidence="2 3" key="1">
    <citation type="submission" date="2015-01" db="EMBL/GenBank/DDBJ databases">
        <title>The Genome Sequence of Rhinocladiella mackenzie CBS 650.93.</title>
        <authorList>
            <consortium name="The Broad Institute Genomics Platform"/>
            <person name="Cuomo C."/>
            <person name="de Hoog S."/>
            <person name="Gorbushina A."/>
            <person name="Stielow B."/>
            <person name="Teixiera M."/>
            <person name="Abouelleil A."/>
            <person name="Chapman S.B."/>
            <person name="Priest M."/>
            <person name="Young S.K."/>
            <person name="Wortman J."/>
            <person name="Nusbaum C."/>
            <person name="Birren B."/>
        </authorList>
    </citation>
    <scope>NUCLEOTIDE SEQUENCE [LARGE SCALE GENOMIC DNA]</scope>
    <source>
        <strain evidence="2 3">CBS 650.93</strain>
    </source>
</reference>
<dbReference type="RefSeq" id="XP_013277858.1">
    <property type="nucleotide sequence ID" value="XM_013422404.1"/>
</dbReference>
<gene>
    <name evidence="2" type="ORF">Z518_01806</name>
</gene>
<dbReference type="EMBL" id="KN847475">
    <property type="protein sequence ID" value="KIX10722.1"/>
    <property type="molecule type" value="Genomic_DNA"/>
</dbReference>
<organism evidence="2 3">
    <name type="scientific">Rhinocladiella mackenziei CBS 650.93</name>
    <dbReference type="NCBI Taxonomy" id="1442369"/>
    <lineage>
        <taxon>Eukaryota</taxon>
        <taxon>Fungi</taxon>
        <taxon>Dikarya</taxon>
        <taxon>Ascomycota</taxon>
        <taxon>Pezizomycotina</taxon>
        <taxon>Eurotiomycetes</taxon>
        <taxon>Chaetothyriomycetidae</taxon>
        <taxon>Chaetothyriales</taxon>
        <taxon>Herpotrichiellaceae</taxon>
        <taxon>Rhinocladiella</taxon>
    </lineage>
</organism>
<keyword evidence="3" id="KW-1185">Reference proteome</keyword>
<dbReference type="OrthoDB" id="4507207at2759"/>